<dbReference type="KEGG" id="pis:Pisl_1715"/>
<dbReference type="OrthoDB" id="27255at2157"/>
<dbReference type="Proteomes" id="UP000002595">
    <property type="component" value="Chromosome"/>
</dbReference>
<accession>A1RV84</accession>
<dbReference type="eggNOG" id="arCOG05534">
    <property type="taxonomic scope" value="Archaea"/>
</dbReference>
<gene>
    <name evidence="1" type="ordered locus">Pisl_1715</name>
</gene>
<reference evidence="1" key="1">
    <citation type="submission" date="2006-12" db="EMBL/GenBank/DDBJ databases">
        <title>Complete sequence of Pyrobaculum islandicum DSM 4184.</title>
        <authorList>
            <person name="Copeland A."/>
            <person name="Lucas S."/>
            <person name="Lapidus A."/>
            <person name="Barry K."/>
            <person name="Detter J.C."/>
            <person name="Glavina del Rio T."/>
            <person name="Dalin E."/>
            <person name="Tice H."/>
            <person name="Pitluck S."/>
            <person name="Meincke L."/>
            <person name="Brettin T."/>
            <person name="Bruce D."/>
            <person name="Han C."/>
            <person name="Tapia R."/>
            <person name="Gilna P."/>
            <person name="Schmutz J."/>
            <person name="Larimer F."/>
            <person name="Land M."/>
            <person name="Hauser L."/>
            <person name="Kyrpides N."/>
            <person name="Mikhailova N."/>
            <person name="Cozen A.E."/>
            <person name="Fitz-Gibbon S.T."/>
            <person name="House C.H."/>
            <person name="Saltikov C."/>
            <person name="Lowe T."/>
            <person name="Richardson P."/>
        </authorList>
    </citation>
    <scope>NUCLEOTIDE SEQUENCE [LARGE SCALE GENOMIC DNA]</scope>
    <source>
        <strain evidence="1">DSM 4184</strain>
    </source>
</reference>
<keyword evidence="2" id="KW-1185">Reference proteome</keyword>
<name>A1RV84_PYRIL</name>
<protein>
    <recommendedName>
        <fullName evidence="3">Thymidylate synthase-like protein</fullName>
    </recommendedName>
</protein>
<dbReference type="STRING" id="384616.Pisl_1715"/>
<dbReference type="AlphaFoldDB" id="A1RV84"/>
<dbReference type="HOGENOM" id="CLU_887450_0_0_2"/>
<dbReference type="GeneID" id="52278294"/>
<evidence type="ECO:0000313" key="1">
    <source>
        <dbReference type="EMBL" id="ABL88866.1"/>
    </source>
</evidence>
<dbReference type="EMBL" id="CP000504">
    <property type="protein sequence ID" value="ABL88866.1"/>
    <property type="molecule type" value="Genomic_DNA"/>
</dbReference>
<proteinExistence type="predicted"/>
<dbReference type="RefSeq" id="WP_011763441.1">
    <property type="nucleotide sequence ID" value="NC_008701.1"/>
</dbReference>
<evidence type="ECO:0000313" key="2">
    <source>
        <dbReference type="Proteomes" id="UP000002595"/>
    </source>
</evidence>
<organism evidence="1 2">
    <name type="scientific">Pyrobaculum islandicum (strain DSM 4184 / JCM 9189 / GEO3)</name>
    <dbReference type="NCBI Taxonomy" id="384616"/>
    <lineage>
        <taxon>Archaea</taxon>
        <taxon>Thermoproteota</taxon>
        <taxon>Thermoprotei</taxon>
        <taxon>Thermoproteales</taxon>
        <taxon>Thermoproteaceae</taxon>
        <taxon>Pyrobaculum</taxon>
    </lineage>
</organism>
<sequence length="313" mass="35882">MSNLLLILLWYSPEKISREIVEKVAFVGAVYSADAVNFIVKSLYEKYNNVDTVIVYGPDLNGAGELIVQALRGVCNDALRIPCEYVKNLGVNVVDLRWKSEGELRKAVYSLYNPKATLVRPRIEIKLETPEKRLPYYGPHILYDNDLDALRSKAIDYILTYGVDVGDVIYNILILQLKTQGVYVARPCDVLREWPCGLDKAAALLATPAFIQKRDIETALPMVRLEIYKRDVYDPHGNFVLADKLYHYGPRGILLRQLELNYLNIRREAQKLLPDHSFYLGKEYAAYRILKDRYLQDRWENEIEDTYGAGGGI</sequence>
<evidence type="ECO:0008006" key="3">
    <source>
        <dbReference type="Google" id="ProtNLM"/>
    </source>
</evidence>